<gene>
    <name evidence="7" type="ORF">PAT3040_05629</name>
</gene>
<dbReference type="PANTHER" id="PTHR43280:SF2">
    <property type="entry name" value="HTH-TYPE TRANSCRIPTIONAL REGULATOR EXSA"/>
    <property type="match status" value="1"/>
</dbReference>
<dbReference type="GO" id="GO:0000160">
    <property type="term" value="P:phosphorelay signal transduction system"/>
    <property type="evidence" value="ECO:0007669"/>
    <property type="project" value="InterPro"/>
</dbReference>
<dbReference type="Pfam" id="PF00072">
    <property type="entry name" value="Response_reg"/>
    <property type="match status" value="1"/>
</dbReference>
<dbReference type="CDD" id="cd17536">
    <property type="entry name" value="REC_YesN-like"/>
    <property type="match status" value="1"/>
</dbReference>
<dbReference type="PANTHER" id="PTHR43280">
    <property type="entry name" value="ARAC-FAMILY TRANSCRIPTIONAL REGULATOR"/>
    <property type="match status" value="1"/>
</dbReference>
<evidence type="ECO:0000256" key="4">
    <source>
        <dbReference type="PROSITE-ProRule" id="PRU00169"/>
    </source>
</evidence>
<dbReference type="PROSITE" id="PS50110">
    <property type="entry name" value="RESPONSE_REGULATORY"/>
    <property type="match status" value="1"/>
</dbReference>
<dbReference type="InterPro" id="IPR009057">
    <property type="entry name" value="Homeodomain-like_sf"/>
</dbReference>
<dbReference type="SUPFAM" id="SSF52172">
    <property type="entry name" value="CheY-like"/>
    <property type="match status" value="1"/>
</dbReference>
<dbReference type="PROSITE" id="PS01124">
    <property type="entry name" value="HTH_ARAC_FAMILY_2"/>
    <property type="match status" value="1"/>
</dbReference>
<sequence length="520" mass="59324">MYRYVVIDDESLIRRAIVKKIASLGLPLAWVGEAEDGEEGLDLALRESPDIVLTDMRMPAMDGISLLHALSEQKPDAALIVISGFSDFEYTREAIATNVIDYILKPFDNKELHAALEKAINFHREKENKRKSDQERELEMDRERLSAWLCRGGADEQLQSLTKQYRSATIKGLLGANSFAVGLLTLPDSHARLFPNVEDADRTLSGSTGEYIVRLPHPERTDTALIVIGSQMEAEKKVRTMLSQTIEEVRRSGGEAVGAASRSYGKLEELRMAYREAWSLLDHRPFGQWTGLLQESGAVYKKMDGCWPCRDDLLYEIEVGHVQQALYMTGELFKYIRSLDGATLAQAKQYCVQLARDIAKVDNQEREDEMNDDDLGLITSMRQAMDPMELEHQFTELVRTISERVLALLPTAAGQIGQVKHYIDLRYSQPIRLEEVAERFYLHPVYLSMVFKESMGETFQDYLKRLRMERAKQLLSSTKYRIDRIAGMIGYDNAKYFYKVFKKEIGLTPAEYRKSQGTIE</sequence>
<dbReference type="InterPro" id="IPR020449">
    <property type="entry name" value="Tscrpt_reg_AraC-type_HTH"/>
</dbReference>
<dbReference type="PRINTS" id="PR00032">
    <property type="entry name" value="HTHARAC"/>
</dbReference>
<dbReference type="InterPro" id="IPR018060">
    <property type="entry name" value="HTH_AraC"/>
</dbReference>
<keyword evidence="3" id="KW-0804">Transcription</keyword>
<comment type="caution">
    <text evidence="7">The sequence shown here is derived from an EMBL/GenBank/DDBJ whole genome shotgun (WGS) entry which is preliminary data.</text>
</comment>
<dbReference type="SUPFAM" id="SSF46689">
    <property type="entry name" value="Homeodomain-like"/>
    <property type="match status" value="2"/>
</dbReference>
<reference evidence="7 8" key="1">
    <citation type="submission" date="2017-08" db="EMBL/GenBank/DDBJ databases">
        <title>Substantial Increase in Enzyme Production by Combined Drug-Resistance Mutations in Paenibacillus agaridevorans.</title>
        <authorList>
            <person name="Tanaka Y."/>
            <person name="Funane K."/>
            <person name="Hosaka T."/>
            <person name="Shiwa Y."/>
            <person name="Fujita N."/>
            <person name="Miyazaki T."/>
            <person name="Yoshikawa H."/>
            <person name="Murakami K."/>
            <person name="Kasahara K."/>
            <person name="Inaoka T."/>
            <person name="Hiraga Y."/>
            <person name="Ochi K."/>
        </authorList>
    </citation>
    <scope>NUCLEOTIDE SEQUENCE [LARGE SCALE GENOMIC DNA]</scope>
    <source>
        <strain evidence="7 8">T-3040</strain>
    </source>
</reference>
<dbReference type="SMART" id="SM00342">
    <property type="entry name" value="HTH_ARAC"/>
    <property type="match status" value="1"/>
</dbReference>
<dbReference type="RefSeq" id="WP_108995273.1">
    <property type="nucleotide sequence ID" value="NZ_BDQX01000356.1"/>
</dbReference>
<dbReference type="Pfam" id="PF12833">
    <property type="entry name" value="HTH_18"/>
    <property type="match status" value="1"/>
</dbReference>
<evidence type="ECO:0000259" key="5">
    <source>
        <dbReference type="PROSITE" id="PS01124"/>
    </source>
</evidence>
<feature type="domain" description="Response regulatory" evidence="6">
    <location>
        <begin position="3"/>
        <end position="120"/>
    </location>
</feature>
<feature type="domain" description="HTH araC/xylS-type" evidence="5">
    <location>
        <begin position="417"/>
        <end position="515"/>
    </location>
</feature>
<dbReference type="Gene3D" id="1.10.10.60">
    <property type="entry name" value="Homeodomain-like"/>
    <property type="match status" value="2"/>
</dbReference>
<dbReference type="Gene3D" id="3.40.50.2300">
    <property type="match status" value="1"/>
</dbReference>
<dbReference type="GO" id="GO:0043565">
    <property type="term" value="F:sequence-specific DNA binding"/>
    <property type="evidence" value="ECO:0007669"/>
    <property type="project" value="InterPro"/>
</dbReference>
<keyword evidence="2 7" id="KW-0238">DNA-binding</keyword>
<dbReference type="EMBL" id="BDQX01000356">
    <property type="protein sequence ID" value="GBG10861.1"/>
    <property type="molecule type" value="Genomic_DNA"/>
</dbReference>
<keyword evidence="8" id="KW-1185">Reference proteome</keyword>
<dbReference type="SMART" id="SM00448">
    <property type="entry name" value="REC"/>
    <property type="match status" value="1"/>
</dbReference>
<dbReference type="GO" id="GO:0003700">
    <property type="term" value="F:DNA-binding transcription factor activity"/>
    <property type="evidence" value="ECO:0007669"/>
    <property type="project" value="InterPro"/>
</dbReference>
<dbReference type="InterPro" id="IPR011006">
    <property type="entry name" value="CheY-like_superfamily"/>
</dbReference>
<evidence type="ECO:0000313" key="7">
    <source>
        <dbReference type="EMBL" id="GBG10861.1"/>
    </source>
</evidence>
<evidence type="ECO:0000313" key="8">
    <source>
        <dbReference type="Proteomes" id="UP000245202"/>
    </source>
</evidence>
<evidence type="ECO:0000256" key="1">
    <source>
        <dbReference type="ARBA" id="ARBA00023015"/>
    </source>
</evidence>
<evidence type="ECO:0000259" key="6">
    <source>
        <dbReference type="PROSITE" id="PS50110"/>
    </source>
</evidence>
<name>A0A2R5F433_9BACL</name>
<dbReference type="AlphaFoldDB" id="A0A2R5F433"/>
<accession>A0A2R5F433</accession>
<keyword evidence="1" id="KW-0805">Transcription regulation</keyword>
<evidence type="ECO:0000256" key="3">
    <source>
        <dbReference type="ARBA" id="ARBA00023163"/>
    </source>
</evidence>
<proteinExistence type="predicted"/>
<keyword evidence="4" id="KW-0597">Phosphoprotein</keyword>
<dbReference type="InterPro" id="IPR001789">
    <property type="entry name" value="Sig_transdc_resp-reg_receiver"/>
</dbReference>
<organism evidence="7 8">
    <name type="scientific">Paenibacillus agaridevorans</name>
    <dbReference type="NCBI Taxonomy" id="171404"/>
    <lineage>
        <taxon>Bacteria</taxon>
        <taxon>Bacillati</taxon>
        <taxon>Bacillota</taxon>
        <taxon>Bacilli</taxon>
        <taxon>Bacillales</taxon>
        <taxon>Paenibacillaceae</taxon>
        <taxon>Paenibacillus</taxon>
    </lineage>
</organism>
<feature type="modified residue" description="4-aspartylphosphate" evidence="4">
    <location>
        <position position="55"/>
    </location>
</feature>
<evidence type="ECO:0000256" key="2">
    <source>
        <dbReference type="ARBA" id="ARBA00023125"/>
    </source>
</evidence>
<protein>
    <submittedName>
        <fullName evidence="7">DNA-binding response regulator</fullName>
    </submittedName>
</protein>
<dbReference type="Proteomes" id="UP000245202">
    <property type="component" value="Unassembled WGS sequence"/>
</dbReference>